<proteinExistence type="inferred from homology"/>
<comment type="caution">
    <text evidence="4">The sequence shown here is derived from an EMBL/GenBank/DDBJ whole genome shotgun (WGS) entry which is preliminary data.</text>
</comment>
<evidence type="ECO:0000256" key="1">
    <source>
        <dbReference type="ARBA" id="ARBA00008791"/>
    </source>
</evidence>
<comment type="similarity">
    <text evidence="1">Belongs to the universal stress protein A family.</text>
</comment>
<dbReference type="InterPro" id="IPR006016">
    <property type="entry name" value="UspA"/>
</dbReference>
<dbReference type="EMBL" id="JACCCC010000001">
    <property type="protein sequence ID" value="NYE47007.1"/>
    <property type="molecule type" value="Genomic_DNA"/>
</dbReference>
<protein>
    <submittedName>
        <fullName evidence="4">Nucleotide-binding universal stress UspA family protein</fullName>
    </submittedName>
</protein>
<dbReference type="Gene3D" id="3.40.50.620">
    <property type="entry name" value="HUPs"/>
    <property type="match status" value="2"/>
</dbReference>
<dbReference type="PANTHER" id="PTHR46268:SF6">
    <property type="entry name" value="UNIVERSAL STRESS PROTEIN UP12"/>
    <property type="match status" value="1"/>
</dbReference>
<evidence type="ECO:0000259" key="3">
    <source>
        <dbReference type="Pfam" id="PF00582"/>
    </source>
</evidence>
<dbReference type="Proteomes" id="UP000589036">
    <property type="component" value="Unassembled WGS sequence"/>
</dbReference>
<feature type="compositionally biased region" description="Basic and acidic residues" evidence="2">
    <location>
        <begin position="214"/>
        <end position="223"/>
    </location>
</feature>
<sequence>MTPENAEPRGPREIVAGVDGSGPAWAALEWAAAAAAGRGAALRIVYALSMPLVREPFGKAIRMAPTPEVAERGGAFLAAAAERVGRAHPRLPVQTQVSAREPAPALLAAAEHAELAVVGSRGLGGLGSTFFGSVSLRVAAHAACPVVVIPPEKKGGARGDRRDVVVGVDGSPASAAALRCALREAARIGADLVAVHVLRAPEPPGPLAPDADAESDRDRRTNAERVEGYVHDFVARERPPGSGGVDVRVAVMEGHAAQALLEQSEGAALLVVGSRGHGGFLGLLLGSVSRAVLHHSAVPVMVVRSGSEPPPS</sequence>
<dbReference type="InterPro" id="IPR014729">
    <property type="entry name" value="Rossmann-like_a/b/a_fold"/>
</dbReference>
<dbReference type="PRINTS" id="PR01438">
    <property type="entry name" value="UNVRSLSTRESS"/>
</dbReference>
<organism evidence="4 5">
    <name type="scientific">Spinactinospora alkalitolerans</name>
    <dbReference type="NCBI Taxonomy" id="687207"/>
    <lineage>
        <taxon>Bacteria</taxon>
        <taxon>Bacillati</taxon>
        <taxon>Actinomycetota</taxon>
        <taxon>Actinomycetes</taxon>
        <taxon>Streptosporangiales</taxon>
        <taxon>Nocardiopsidaceae</taxon>
        <taxon>Spinactinospora</taxon>
    </lineage>
</organism>
<feature type="domain" description="UspA" evidence="3">
    <location>
        <begin position="12"/>
        <end position="150"/>
    </location>
</feature>
<dbReference type="RefSeq" id="WP_179643021.1">
    <property type="nucleotide sequence ID" value="NZ_BAAAYY010000001.1"/>
</dbReference>
<dbReference type="SUPFAM" id="SSF52402">
    <property type="entry name" value="Adenine nucleotide alpha hydrolases-like"/>
    <property type="match status" value="2"/>
</dbReference>
<feature type="region of interest" description="Disordered" evidence="2">
    <location>
        <begin position="201"/>
        <end position="223"/>
    </location>
</feature>
<dbReference type="AlphaFoldDB" id="A0A852TUM9"/>
<evidence type="ECO:0000256" key="2">
    <source>
        <dbReference type="SAM" id="MobiDB-lite"/>
    </source>
</evidence>
<gene>
    <name evidence="4" type="ORF">HDA32_002127</name>
</gene>
<keyword evidence="5" id="KW-1185">Reference proteome</keyword>
<name>A0A852TUM9_9ACTN</name>
<accession>A0A852TUM9</accession>
<dbReference type="Pfam" id="PF00582">
    <property type="entry name" value="Usp"/>
    <property type="match status" value="2"/>
</dbReference>
<evidence type="ECO:0000313" key="4">
    <source>
        <dbReference type="EMBL" id="NYE47007.1"/>
    </source>
</evidence>
<dbReference type="InterPro" id="IPR006015">
    <property type="entry name" value="Universal_stress_UspA"/>
</dbReference>
<feature type="domain" description="UspA" evidence="3">
    <location>
        <begin position="162"/>
        <end position="304"/>
    </location>
</feature>
<dbReference type="PANTHER" id="PTHR46268">
    <property type="entry name" value="STRESS RESPONSE PROTEIN NHAX"/>
    <property type="match status" value="1"/>
</dbReference>
<evidence type="ECO:0000313" key="5">
    <source>
        <dbReference type="Proteomes" id="UP000589036"/>
    </source>
</evidence>
<reference evidence="4 5" key="1">
    <citation type="submission" date="2020-07" db="EMBL/GenBank/DDBJ databases">
        <title>Sequencing the genomes of 1000 actinobacteria strains.</title>
        <authorList>
            <person name="Klenk H.-P."/>
        </authorList>
    </citation>
    <scope>NUCLEOTIDE SEQUENCE [LARGE SCALE GENOMIC DNA]</scope>
    <source>
        <strain evidence="4 5">CXB654</strain>
    </source>
</reference>